<feature type="compositionally biased region" description="Basic and acidic residues" evidence="6">
    <location>
        <begin position="310"/>
        <end position="320"/>
    </location>
</feature>
<feature type="transmembrane region" description="Helical" evidence="7">
    <location>
        <begin position="128"/>
        <end position="147"/>
    </location>
</feature>
<feature type="compositionally biased region" description="Low complexity" evidence="6">
    <location>
        <begin position="368"/>
        <end position="378"/>
    </location>
</feature>
<proteinExistence type="inferred from homology"/>
<feature type="transmembrane region" description="Helical" evidence="7">
    <location>
        <begin position="65"/>
        <end position="88"/>
    </location>
</feature>
<dbReference type="Proteomes" id="UP000007879">
    <property type="component" value="Unassembled WGS sequence"/>
</dbReference>
<feature type="transmembrane region" description="Helical" evidence="7">
    <location>
        <begin position="656"/>
        <end position="678"/>
    </location>
</feature>
<comment type="similarity">
    <text evidence="2">Belongs to the autoinducer-2 exporter (AI-2E) (TC 2.A.86) family.</text>
</comment>
<feature type="transmembrane region" description="Helical" evidence="7">
    <location>
        <begin position="805"/>
        <end position="823"/>
    </location>
</feature>
<evidence type="ECO:0000256" key="4">
    <source>
        <dbReference type="ARBA" id="ARBA00022989"/>
    </source>
</evidence>
<dbReference type="EnsemblMetazoa" id="Aqu2.1.36456_001">
    <property type="protein sequence ID" value="Aqu2.1.36456_001"/>
    <property type="gene ID" value="Aqu2.1.36456"/>
</dbReference>
<feature type="transmembrane region" description="Helical" evidence="7">
    <location>
        <begin position="501"/>
        <end position="523"/>
    </location>
</feature>
<gene>
    <name evidence="8" type="primary">100641080</name>
</gene>
<feature type="transmembrane region" description="Helical" evidence="7">
    <location>
        <begin position="773"/>
        <end position="793"/>
    </location>
</feature>
<keyword evidence="4 7" id="KW-1133">Transmembrane helix</keyword>
<evidence type="ECO:0000256" key="3">
    <source>
        <dbReference type="ARBA" id="ARBA00022692"/>
    </source>
</evidence>
<feature type="transmembrane region" description="Helical" evidence="7">
    <location>
        <begin position="229"/>
        <end position="248"/>
    </location>
</feature>
<evidence type="ECO:0000256" key="5">
    <source>
        <dbReference type="ARBA" id="ARBA00023136"/>
    </source>
</evidence>
<evidence type="ECO:0000313" key="8">
    <source>
        <dbReference type="EnsemblMetazoa" id="Aqu2.1.36456_001"/>
    </source>
</evidence>
<feature type="transmembrane region" description="Helical" evidence="7">
    <location>
        <begin position="203"/>
        <end position="222"/>
    </location>
</feature>
<protein>
    <recommendedName>
        <fullName evidence="10">Transmembrane protein 245</fullName>
    </recommendedName>
</protein>
<reference evidence="9" key="1">
    <citation type="journal article" date="2010" name="Nature">
        <title>The Amphimedon queenslandica genome and the evolution of animal complexity.</title>
        <authorList>
            <person name="Srivastava M."/>
            <person name="Simakov O."/>
            <person name="Chapman J."/>
            <person name="Fahey B."/>
            <person name="Gauthier M.E."/>
            <person name="Mitros T."/>
            <person name="Richards G.S."/>
            <person name="Conaco C."/>
            <person name="Dacre M."/>
            <person name="Hellsten U."/>
            <person name="Larroux C."/>
            <person name="Putnam N.H."/>
            <person name="Stanke M."/>
            <person name="Adamska M."/>
            <person name="Darling A."/>
            <person name="Degnan S.M."/>
            <person name="Oakley T.H."/>
            <person name="Plachetzki D.C."/>
            <person name="Zhai Y."/>
            <person name="Adamski M."/>
            <person name="Calcino A."/>
            <person name="Cummins S.F."/>
            <person name="Goodstein D.M."/>
            <person name="Harris C."/>
            <person name="Jackson D.J."/>
            <person name="Leys S.P."/>
            <person name="Shu S."/>
            <person name="Woodcroft B.J."/>
            <person name="Vervoort M."/>
            <person name="Kosik K.S."/>
            <person name="Manning G."/>
            <person name="Degnan B.M."/>
            <person name="Rokhsar D.S."/>
        </authorList>
    </citation>
    <scope>NUCLEOTIDE SEQUENCE [LARGE SCALE GENOMIC DNA]</scope>
</reference>
<dbReference type="AlphaFoldDB" id="A0A1X7V8X1"/>
<feature type="transmembrane region" description="Helical" evidence="7">
    <location>
        <begin position="405"/>
        <end position="425"/>
    </location>
</feature>
<dbReference type="EnsemblMetazoa" id="XM_019994588.1">
    <property type="protein sequence ID" value="XP_019850147.1"/>
    <property type="gene ID" value="LOC100641080"/>
</dbReference>
<feature type="transmembrane region" description="Helical" evidence="7">
    <location>
        <begin position="153"/>
        <end position="171"/>
    </location>
</feature>
<feature type="transmembrane region" description="Helical" evidence="7">
    <location>
        <begin position="254"/>
        <end position="274"/>
    </location>
</feature>
<dbReference type="InParanoid" id="A0A1X7V8X1"/>
<keyword evidence="5 7" id="KW-0472">Membrane</keyword>
<organism evidence="8">
    <name type="scientific">Amphimedon queenslandica</name>
    <name type="common">Sponge</name>
    <dbReference type="NCBI Taxonomy" id="400682"/>
    <lineage>
        <taxon>Eukaryota</taxon>
        <taxon>Metazoa</taxon>
        <taxon>Porifera</taxon>
        <taxon>Demospongiae</taxon>
        <taxon>Heteroscleromorpha</taxon>
        <taxon>Haplosclerida</taxon>
        <taxon>Niphatidae</taxon>
        <taxon>Amphimedon</taxon>
    </lineage>
</organism>
<dbReference type="PANTHER" id="PTHR21716">
    <property type="entry name" value="TRANSMEMBRANE PROTEIN"/>
    <property type="match status" value="1"/>
</dbReference>
<dbReference type="Pfam" id="PF01594">
    <property type="entry name" value="AI-2E_transport"/>
    <property type="match status" value="1"/>
</dbReference>
<evidence type="ECO:0000313" key="9">
    <source>
        <dbReference type="Proteomes" id="UP000007879"/>
    </source>
</evidence>
<evidence type="ECO:0000256" key="6">
    <source>
        <dbReference type="SAM" id="MobiDB-lite"/>
    </source>
</evidence>
<dbReference type="STRING" id="400682.A0A1X7V8X1"/>
<dbReference type="KEGG" id="aqu:100641080"/>
<comment type="subcellular location">
    <subcellularLocation>
        <location evidence="1">Membrane</location>
        <topology evidence="1">Multi-pass membrane protein</topology>
    </subcellularLocation>
</comment>
<dbReference type="OrthoDB" id="5970161at2759"/>
<dbReference type="eggNOG" id="KOG2365">
    <property type="taxonomic scope" value="Eukaryota"/>
</dbReference>
<feature type="transmembrane region" description="Helical" evidence="7">
    <location>
        <begin position="178"/>
        <end position="197"/>
    </location>
</feature>
<evidence type="ECO:0000256" key="2">
    <source>
        <dbReference type="ARBA" id="ARBA00009773"/>
    </source>
</evidence>
<name>A0A1X7V8X1_AMPQE</name>
<dbReference type="InterPro" id="IPR002549">
    <property type="entry name" value="AI-2E-like"/>
</dbReference>
<feature type="transmembrane region" description="Helical" evidence="7">
    <location>
        <begin position="94"/>
        <end position="116"/>
    </location>
</feature>
<dbReference type="GO" id="GO:0016020">
    <property type="term" value="C:membrane"/>
    <property type="evidence" value="ECO:0007669"/>
    <property type="project" value="UniProtKB-SubCell"/>
</dbReference>
<dbReference type="PANTHER" id="PTHR21716:SF4">
    <property type="entry name" value="TRANSMEMBRANE PROTEIN 245"/>
    <property type="match status" value="1"/>
</dbReference>
<keyword evidence="9" id="KW-1185">Reference proteome</keyword>
<evidence type="ECO:0000256" key="7">
    <source>
        <dbReference type="SAM" id="Phobius"/>
    </source>
</evidence>
<feature type="region of interest" description="Disordered" evidence="6">
    <location>
        <begin position="310"/>
        <end position="378"/>
    </location>
</feature>
<evidence type="ECO:0000256" key="1">
    <source>
        <dbReference type="ARBA" id="ARBA00004141"/>
    </source>
</evidence>
<feature type="transmembrane region" description="Helical" evidence="7">
    <location>
        <begin position="747"/>
        <end position="767"/>
    </location>
</feature>
<reference evidence="8" key="2">
    <citation type="submission" date="2017-05" db="UniProtKB">
        <authorList>
            <consortium name="EnsemblMetazoa"/>
        </authorList>
    </citation>
    <scope>IDENTIFICATION</scope>
</reference>
<feature type="transmembrane region" description="Helical" evidence="7">
    <location>
        <begin position="684"/>
        <end position="701"/>
    </location>
</feature>
<evidence type="ECO:0008006" key="10">
    <source>
        <dbReference type="Google" id="ProtNLM"/>
    </source>
</evidence>
<keyword evidence="3 7" id="KW-0812">Transmembrane</keyword>
<sequence length="872" mass="97932">MSMNDEDGLSFRRKQFVSGRSISMATVQAQVTLAQSLRNLFQAARDPHTDSPDSLSVEDIWLQSVYNAVVLLMVGVFVCILVAVYFILEPFLHPLLWAVIIGAFLFPFKHTGTTFIESWLDNLYQHDVPLVAGVFVSPVYFLHDAVIKIENLIFYYWKVMGLLTLSAILFYCDTRYYFLYYTLSLIFNALNQMDMILSYTKPLQILIILTGLPISFWSISYIQRHEPPLAVQFIIVTIWYLLLVNIATVVLGALGVPFVTVLFLIAGLGLFLKWKNKIKMPTKQDGRRKSVFVDAYDMIQESIVHRMQRDSFDCEKEEQPKGVTVLTSDDDDDNDDGRELKRKSTVRFKSQSFDPSDSLLGEDEGASQKKSSSFDSWSNPSINSGLMEQIPEGHIKGQTNASNSIFLVLITLCMLLIILHHPWLLLLMTPLVVVWCVKKLAQLASIEYLCQVGSTYWTIFKNWCFTHQEKLFPEPVPTLLQLCKDIDGLALLFLKKTAGSFVSALIIIGLLLGSVALSAFLIFQIQLEITHSVGLATQVLNTSIEQSPFIRSLLGQGEVVHTHLEQFADKGFHYGREYLASKIHGLVADPATEESILKLYDKMYHVYVFQNSTDKDSVIQSMRDDSIVVDDARIFNQVKNFVSENIETILSILKSLWSLLSANVTVGLTLMTSLMSVVFSGGTLLLNFVIFITTLFYLLCYSEDQYLPISWVLSTLPSFVTASDSNNYADIFTRVIQSVLYASLRRACFYGLYTWLILSIFGIDIIFLPSVFAALAGAVPFVGPYWVGLVAVLKLWLVEESILQALIALGLFLFPPFMVDSLINSQIEGSHPFLTGLAIAGGVYFAGLEGAIFGPILLCCLLFVVNLVTERL</sequence>
<accession>A0A1X7V8X1</accession>
<feature type="transmembrane region" description="Helical" evidence="7">
    <location>
        <begin position="843"/>
        <end position="868"/>
    </location>
</feature>